<organism evidence="2 3">
    <name type="scientific">Treponema porcinum</name>
    <dbReference type="NCBI Taxonomy" id="261392"/>
    <lineage>
        <taxon>Bacteria</taxon>
        <taxon>Pseudomonadati</taxon>
        <taxon>Spirochaetota</taxon>
        <taxon>Spirochaetia</taxon>
        <taxon>Spirochaetales</taxon>
        <taxon>Treponemataceae</taxon>
        <taxon>Treponema</taxon>
    </lineage>
</organism>
<dbReference type="Proteomes" id="UP000190423">
    <property type="component" value="Unassembled WGS sequence"/>
</dbReference>
<evidence type="ECO:0000313" key="3">
    <source>
        <dbReference type="Proteomes" id="UP000190423"/>
    </source>
</evidence>
<evidence type="ECO:0000256" key="1">
    <source>
        <dbReference type="SAM" id="SignalP"/>
    </source>
</evidence>
<dbReference type="STRING" id="261392.SAMN02745149_01362"/>
<dbReference type="AlphaFoldDB" id="A0A1T4KX18"/>
<dbReference type="EMBL" id="FUWG01000009">
    <property type="protein sequence ID" value="SJZ46992.1"/>
    <property type="molecule type" value="Genomic_DNA"/>
</dbReference>
<feature type="chain" id="PRO_5012956148" description="YD repeat-containing protein" evidence="1">
    <location>
        <begin position="23"/>
        <end position="438"/>
    </location>
</feature>
<accession>A0A1T4KX18</accession>
<evidence type="ECO:0000313" key="2">
    <source>
        <dbReference type="EMBL" id="SJZ46992.1"/>
    </source>
</evidence>
<dbReference type="RefSeq" id="WP_078933273.1">
    <property type="nucleotide sequence ID" value="NZ_FUWG01000009.1"/>
</dbReference>
<proteinExistence type="predicted"/>
<name>A0A1T4KX18_TREPO</name>
<gene>
    <name evidence="2" type="ORF">SAMN02745149_01362</name>
</gene>
<evidence type="ECO:0008006" key="4">
    <source>
        <dbReference type="Google" id="ProtNLM"/>
    </source>
</evidence>
<keyword evidence="1" id="KW-0732">Signal</keyword>
<protein>
    <recommendedName>
        <fullName evidence="4">YD repeat-containing protein</fullName>
    </recommendedName>
</protein>
<reference evidence="2 3" key="1">
    <citation type="submission" date="2017-02" db="EMBL/GenBank/DDBJ databases">
        <authorList>
            <person name="Peterson S.W."/>
        </authorList>
    </citation>
    <scope>NUCLEOTIDE SEQUENCE [LARGE SCALE GENOMIC DNA]</scope>
    <source>
        <strain evidence="2 3">ATCC BAA-908</strain>
    </source>
</reference>
<feature type="signal peptide" evidence="1">
    <location>
        <begin position="1"/>
        <end position="22"/>
    </location>
</feature>
<keyword evidence="3" id="KW-1185">Reference proteome</keyword>
<dbReference type="GeneID" id="78316659"/>
<dbReference type="OrthoDB" id="9824624at2"/>
<sequence>MKSFFRKTVLFCGAVFCSAVCAAKEPEETIYRFFNDMLIFECTGIERSSGIAQKSGVSEIPSVLFTCTKWNDGCQVGNLFDYYVPDCAGLLSAFVAYNAVEDDALWAENLFFSGENAFVLNRPAELDEAVQELDRMREAENGGAELADESEELLQLVENNVRNDAQKKKENSGAGEEEPVVERRLRNARQMLSLYSYGAEVFTVKNSGEGGIVIVSSFQKKMIRQYYDEKMRLVKKEYWDLSGGISGSRKTKTELFEYGEGVFPVSAQILEESARHLLSYDANGRVCVSRNYRAVETPADSGKSVSGEKTADGGGTDLEKRRQFVLVSRTEWKYTQDGSISEKYYVEYAYKDVSSSMITAKNSKREVFEYKIEGGLPDYYYYENSVLRMQTVYSRENSYMSASYFDGGFVVESYYNEGNHTKDLFYMNGTLWRSRVYE</sequence>